<dbReference type="STRING" id="178355.SAMN04488062_10367"/>
<dbReference type="Gene3D" id="3.30.565.10">
    <property type="entry name" value="Histidine kinase-like ATPase, C-terminal domain"/>
    <property type="match status" value="1"/>
</dbReference>
<dbReference type="Pfam" id="PF02518">
    <property type="entry name" value="HATPase_c"/>
    <property type="match status" value="1"/>
</dbReference>
<keyword evidence="4" id="KW-0812">Transmembrane</keyword>
<dbReference type="GO" id="GO:0000155">
    <property type="term" value="F:phosphorelay sensor kinase activity"/>
    <property type="evidence" value="ECO:0007669"/>
    <property type="project" value="InterPro"/>
</dbReference>
<organism evidence="6 7">
    <name type="scientific">Flavobacterium omnivorum</name>
    <dbReference type="NCBI Taxonomy" id="178355"/>
    <lineage>
        <taxon>Bacteria</taxon>
        <taxon>Pseudomonadati</taxon>
        <taxon>Bacteroidota</taxon>
        <taxon>Flavobacteriia</taxon>
        <taxon>Flavobacteriales</taxon>
        <taxon>Flavobacteriaceae</taxon>
        <taxon>Flavobacterium</taxon>
    </lineage>
</organism>
<dbReference type="PRINTS" id="PR00344">
    <property type="entry name" value="BCTRLSENSOR"/>
</dbReference>
<dbReference type="Proteomes" id="UP000199274">
    <property type="component" value="Unassembled WGS sequence"/>
</dbReference>
<keyword evidence="3" id="KW-0597">Phosphoprotein</keyword>
<evidence type="ECO:0000256" key="4">
    <source>
        <dbReference type="SAM" id="Phobius"/>
    </source>
</evidence>
<dbReference type="PANTHER" id="PTHR43547:SF2">
    <property type="entry name" value="HYBRID SIGNAL TRANSDUCTION HISTIDINE KINASE C"/>
    <property type="match status" value="1"/>
</dbReference>
<keyword evidence="6" id="KW-0418">Kinase</keyword>
<dbReference type="InterPro" id="IPR005467">
    <property type="entry name" value="His_kinase_dom"/>
</dbReference>
<dbReference type="SMART" id="SM00388">
    <property type="entry name" value="HisKA"/>
    <property type="match status" value="1"/>
</dbReference>
<accession>A0A1G7Y682</accession>
<dbReference type="InterPro" id="IPR003594">
    <property type="entry name" value="HATPase_dom"/>
</dbReference>
<dbReference type="InterPro" id="IPR003661">
    <property type="entry name" value="HisK_dim/P_dom"/>
</dbReference>
<evidence type="ECO:0000256" key="3">
    <source>
        <dbReference type="ARBA" id="ARBA00022553"/>
    </source>
</evidence>
<keyword evidence="4" id="KW-0472">Membrane</keyword>
<dbReference type="InterPro" id="IPR036097">
    <property type="entry name" value="HisK_dim/P_sf"/>
</dbReference>
<feature type="domain" description="Histidine kinase" evidence="5">
    <location>
        <begin position="317"/>
        <end position="529"/>
    </location>
</feature>
<feature type="transmembrane region" description="Helical" evidence="4">
    <location>
        <begin position="6"/>
        <end position="29"/>
    </location>
</feature>
<protein>
    <recommendedName>
        <fullName evidence="2">histidine kinase</fullName>
        <ecNumber evidence="2">2.7.13.3</ecNumber>
    </recommendedName>
</protein>
<feature type="transmembrane region" description="Helical" evidence="4">
    <location>
        <begin position="277"/>
        <end position="298"/>
    </location>
</feature>
<dbReference type="SUPFAM" id="SSF47384">
    <property type="entry name" value="Homodimeric domain of signal transducing histidine kinase"/>
    <property type="match status" value="1"/>
</dbReference>
<dbReference type="Gene3D" id="1.10.287.130">
    <property type="match status" value="1"/>
</dbReference>
<dbReference type="RefSeq" id="WP_091255561.1">
    <property type="nucleotide sequence ID" value="NZ_FNDB01000003.1"/>
</dbReference>
<reference evidence="7" key="1">
    <citation type="submission" date="2016-10" db="EMBL/GenBank/DDBJ databases">
        <authorList>
            <person name="Varghese N."/>
            <person name="Submissions S."/>
        </authorList>
    </citation>
    <scope>NUCLEOTIDE SEQUENCE [LARGE SCALE GENOMIC DNA]</scope>
    <source>
        <strain evidence="7">CGMCC 1.2747</strain>
    </source>
</reference>
<dbReference type="EC" id="2.7.13.3" evidence="2"/>
<evidence type="ECO:0000259" key="5">
    <source>
        <dbReference type="PROSITE" id="PS50109"/>
    </source>
</evidence>
<dbReference type="InterPro" id="IPR004358">
    <property type="entry name" value="Sig_transdc_His_kin-like_C"/>
</dbReference>
<gene>
    <name evidence="6" type="ORF">SAMN04488062_10367</name>
</gene>
<dbReference type="OrthoDB" id="1933776at2"/>
<evidence type="ECO:0000313" key="7">
    <source>
        <dbReference type="Proteomes" id="UP000199274"/>
    </source>
</evidence>
<dbReference type="Pfam" id="PF00512">
    <property type="entry name" value="HisKA"/>
    <property type="match status" value="1"/>
</dbReference>
<dbReference type="CDD" id="cd00082">
    <property type="entry name" value="HisKA"/>
    <property type="match status" value="1"/>
</dbReference>
<evidence type="ECO:0000256" key="1">
    <source>
        <dbReference type="ARBA" id="ARBA00000085"/>
    </source>
</evidence>
<keyword evidence="4" id="KW-1133">Transmembrane helix</keyword>
<evidence type="ECO:0000256" key="2">
    <source>
        <dbReference type="ARBA" id="ARBA00012438"/>
    </source>
</evidence>
<dbReference type="SUPFAM" id="SSF55874">
    <property type="entry name" value="ATPase domain of HSP90 chaperone/DNA topoisomerase II/histidine kinase"/>
    <property type="match status" value="1"/>
</dbReference>
<dbReference type="PROSITE" id="PS50109">
    <property type="entry name" value="HIS_KIN"/>
    <property type="match status" value="1"/>
</dbReference>
<dbReference type="PANTHER" id="PTHR43547">
    <property type="entry name" value="TWO-COMPONENT HISTIDINE KINASE"/>
    <property type="match status" value="1"/>
</dbReference>
<keyword evidence="6" id="KW-0808">Transferase</keyword>
<dbReference type="InterPro" id="IPR036890">
    <property type="entry name" value="HATPase_C_sf"/>
</dbReference>
<dbReference type="EMBL" id="FNDB01000003">
    <property type="protein sequence ID" value="SDG91490.1"/>
    <property type="molecule type" value="Genomic_DNA"/>
</dbReference>
<sequence>MKVKNYAAIIIFVSLTILATISLQVYWNIKNYKENKQRLINDVQIAFDNSTEYYYIEQSKENYIAFVNRDDSISEEQFMDDLKLDTVFKNYKAKRNRNKISKVDSIKSQKKSSVTTSLKISESKIRSAPDTNNLMKLDSKIIKNEKENDTKIVADTNPISKTNSSVLILRGKKATDSLLQIKDSRSRIVISMVKDSVAFNKLSKILDNELSRKKIVVDYSLEHFKLNTLFDKFKKNTSFKLVKLPLSTFSKSVYLPINEKLKISFSDPTVLLLKRSMIEIILSLLLSLSIVGSLFYLLRIINRQKKIDEIKNDLISNITHEFKTPITTISSAIEGIKNFNSVNDPKKTNRYLDIASQQLVKLANMVEKLLETASLESDNLTLDKEPINIVQLLKKNVEKHQLNTSNKTIDFISDQKELILDVDTFHFENAISNLIDNALKYGGPQIEVCLKSDKKRIEITVQDNGTEIDKNQHEKIFEKFYRIPKGNIHDVKGFGIGLYYSKKIIEKHQGTLELIVNSKNIFKITLAHV</sequence>
<evidence type="ECO:0000313" key="6">
    <source>
        <dbReference type="EMBL" id="SDG91490.1"/>
    </source>
</evidence>
<proteinExistence type="predicted"/>
<name>A0A1G7Y682_9FLAO</name>
<dbReference type="AlphaFoldDB" id="A0A1G7Y682"/>
<dbReference type="CDD" id="cd00075">
    <property type="entry name" value="HATPase"/>
    <property type="match status" value="1"/>
</dbReference>
<dbReference type="SMART" id="SM00387">
    <property type="entry name" value="HATPase_c"/>
    <property type="match status" value="1"/>
</dbReference>
<comment type="catalytic activity">
    <reaction evidence="1">
        <text>ATP + protein L-histidine = ADP + protein N-phospho-L-histidine.</text>
        <dbReference type="EC" id="2.7.13.3"/>
    </reaction>
</comment>
<keyword evidence="7" id="KW-1185">Reference proteome</keyword>